<evidence type="ECO:0000313" key="2">
    <source>
        <dbReference type="Proteomes" id="UP000043763"/>
    </source>
</evidence>
<dbReference type="AlphaFoldDB" id="A0A0G4K8M4"/>
<dbReference type="RefSeq" id="WP_048594918.1">
    <property type="nucleotide sequence ID" value="NZ_CVLB01000001.1"/>
</dbReference>
<gene>
    <name evidence="1" type="ORF">BRSU_1733</name>
</gene>
<protein>
    <submittedName>
        <fullName evidence="1">Uncharacterized protein</fullName>
    </submittedName>
</protein>
<sequence>MFSYFEKSQRRRRILNNIKSRRIIIDKFNIPLGIVPSEYVYPIEGTKIELKNTDNGDVYSYKISVSAEKIFSLYMKLLKLFPSYGTMIIERISEDVNRDFDVLMSDPDVSLNEIRKVFRRYNELWIECGFVGFGVIDELTEFEIFINLDKEIEINTSYKNMKQINRILRSYKLLNDDVSFISDYEHMHYSLSSIVADEGCSEADEYVFDYYDIINNLKSTYGFTTINLNDVNNIIKTPKWWNVTVKGLGKCQKRTFISTYYIVANTIEEMETLIDEKMKDMNVDYYYIYDFYNVDPNDYNYESVNVTNIQNVSFEKAPCGIWGQSDVFICKAKNIASYYINKNYARTY</sequence>
<organism evidence="1 2">
    <name type="scientific">Brachyspira suanatina</name>
    <dbReference type="NCBI Taxonomy" id="381802"/>
    <lineage>
        <taxon>Bacteria</taxon>
        <taxon>Pseudomonadati</taxon>
        <taxon>Spirochaetota</taxon>
        <taxon>Spirochaetia</taxon>
        <taxon>Brachyspirales</taxon>
        <taxon>Brachyspiraceae</taxon>
        <taxon>Brachyspira</taxon>
    </lineage>
</organism>
<reference evidence="2" key="1">
    <citation type="submission" date="2015-04" db="EMBL/GenBank/DDBJ databases">
        <authorList>
            <person name="Mushtaq Mamoona"/>
        </authorList>
    </citation>
    <scope>NUCLEOTIDE SEQUENCE [LARGE SCALE GENOMIC DNA]</scope>
    <source>
        <strain evidence="2">AN4859/03</strain>
    </source>
</reference>
<evidence type="ECO:0000313" key="1">
    <source>
        <dbReference type="EMBL" id="CRF33878.1"/>
    </source>
</evidence>
<dbReference type="EMBL" id="CVLB01000001">
    <property type="protein sequence ID" value="CRF33878.1"/>
    <property type="molecule type" value="Genomic_DNA"/>
</dbReference>
<keyword evidence="2" id="KW-1185">Reference proteome</keyword>
<dbReference type="Proteomes" id="UP000043763">
    <property type="component" value="Unassembled WGS sequence"/>
</dbReference>
<dbReference type="OrthoDB" id="1955161at2"/>
<name>A0A0G4K8M4_9SPIR</name>
<proteinExistence type="predicted"/>
<accession>A0A0G4K8M4</accession>